<dbReference type="EMBL" id="UPTC01000367">
    <property type="protein sequence ID" value="VBB28232.1"/>
    <property type="molecule type" value="Genomic_DNA"/>
</dbReference>
<proteinExistence type="predicted"/>
<accession>A0A498SBH1</accession>
<dbReference type="AlphaFoldDB" id="A0A498SBH1"/>
<dbReference type="OrthoDB" id="10559068at2759"/>
<feature type="compositionally biased region" description="Polar residues" evidence="1">
    <location>
        <begin position="72"/>
        <end position="84"/>
    </location>
</feature>
<keyword evidence="3" id="KW-1185">Reference proteome</keyword>
<name>A0A498SBH1_ACAVI</name>
<feature type="region of interest" description="Disordered" evidence="1">
    <location>
        <begin position="53"/>
        <end position="122"/>
    </location>
</feature>
<evidence type="ECO:0000256" key="1">
    <source>
        <dbReference type="SAM" id="MobiDB-lite"/>
    </source>
</evidence>
<gene>
    <name evidence="2" type="ORF">NAV_LOCUS3062</name>
</gene>
<dbReference type="Proteomes" id="UP000276991">
    <property type="component" value="Unassembled WGS sequence"/>
</dbReference>
<evidence type="ECO:0000313" key="3">
    <source>
        <dbReference type="Proteomes" id="UP000276991"/>
    </source>
</evidence>
<protein>
    <submittedName>
        <fullName evidence="2">Uncharacterized protein</fullName>
    </submittedName>
</protein>
<organism evidence="2 3">
    <name type="scientific">Acanthocheilonema viteae</name>
    <name type="common">Filarial nematode worm</name>
    <name type="synonym">Dipetalonema viteae</name>
    <dbReference type="NCBI Taxonomy" id="6277"/>
    <lineage>
        <taxon>Eukaryota</taxon>
        <taxon>Metazoa</taxon>
        <taxon>Ecdysozoa</taxon>
        <taxon>Nematoda</taxon>
        <taxon>Chromadorea</taxon>
        <taxon>Rhabditida</taxon>
        <taxon>Spirurina</taxon>
        <taxon>Spiruromorpha</taxon>
        <taxon>Filarioidea</taxon>
        <taxon>Onchocercidae</taxon>
        <taxon>Acanthocheilonema</taxon>
    </lineage>
</organism>
<evidence type="ECO:0000313" key="2">
    <source>
        <dbReference type="EMBL" id="VBB28232.1"/>
    </source>
</evidence>
<sequence>MNPRYYTALQQLILPRAALNSEQAINASNMDHPIISNGSLCVGMRRNESYIGRDGLSINREKGDRHAGNMPQDRQTATDRSCTPQHSTHQQIYQQQQQQQHERKFALTEKKEREGERKKEKEIVRGAHQEVCCATPTTAAAAAAAAAAIKRRVRDDDDDVRSSHEVTRKYERCRLTSRLPRPPTTIQSSRFTFTNSALPVELLLDNNTTK</sequence>
<feature type="compositionally biased region" description="Low complexity" evidence="1">
    <location>
        <begin position="85"/>
        <end position="99"/>
    </location>
</feature>
<feature type="compositionally biased region" description="Basic and acidic residues" evidence="1">
    <location>
        <begin position="100"/>
        <end position="122"/>
    </location>
</feature>
<reference evidence="2 3" key="1">
    <citation type="submission" date="2018-08" db="EMBL/GenBank/DDBJ databases">
        <authorList>
            <person name="Laetsch R D."/>
            <person name="Stevens L."/>
            <person name="Kumar S."/>
            <person name="Blaxter L. M."/>
        </authorList>
    </citation>
    <scope>NUCLEOTIDE SEQUENCE [LARGE SCALE GENOMIC DNA]</scope>
</reference>